<comment type="caution">
    <text evidence="1">The sequence shown here is derived from an EMBL/GenBank/DDBJ whole genome shotgun (WGS) entry which is preliminary data.</text>
</comment>
<dbReference type="Proteomes" id="UP000215335">
    <property type="component" value="Unassembled WGS sequence"/>
</dbReference>
<proteinExistence type="predicted"/>
<dbReference type="EMBL" id="NNAY01000109">
    <property type="protein sequence ID" value="OXU30893.1"/>
    <property type="molecule type" value="Genomic_DNA"/>
</dbReference>
<gene>
    <name evidence="1" type="ORF">TSAR_011497</name>
</gene>
<accession>A0A232FJY2</accession>
<protein>
    <submittedName>
        <fullName evidence="1">Uncharacterized protein</fullName>
    </submittedName>
</protein>
<evidence type="ECO:0000313" key="2">
    <source>
        <dbReference type="Proteomes" id="UP000215335"/>
    </source>
</evidence>
<organism evidence="1 2">
    <name type="scientific">Trichomalopsis sarcophagae</name>
    <dbReference type="NCBI Taxonomy" id="543379"/>
    <lineage>
        <taxon>Eukaryota</taxon>
        <taxon>Metazoa</taxon>
        <taxon>Ecdysozoa</taxon>
        <taxon>Arthropoda</taxon>
        <taxon>Hexapoda</taxon>
        <taxon>Insecta</taxon>
        <taxon>Pterygota</taxon>
        <taxon>Neoptera</taxon>
        <taxon>Endopterygota</taxon>
        <taxon>Hymenoptera</taxon>
        <taxon>Apocrita</taxon>
        <taxon>Proctotrupomorpha</taxon>
        <taxon>Chalcidoidea</taxon>
        <taxon>Pteromalidae</taxon>
        <taxon>Pteromalinae</taxon>
        <taxon>Trichomalopsis</taxon>
    </lineage>
</organism>
<dbReference type="AlphaFoldDB" id="A0A232FJY2"/>
<reference evidence="1 2" key="1">
    <citation type="journal article" date="2017" name="Curr. Biol.">
        <title>The Evolution of Venom by Co-option of Single-Copy Genes.</title>
        <authorList>
            <person name="Martinson E.O."/>
            <person name="Mrinalini"/>
            <person name="Kelkar Y.D."/>
            <person name="Chang C.H."/>
            <person name="Werren J.H."/>
        </authorList>
    </citation>
    <scope>NUCLEOTIDE SEQUENCE [LARGE SCALE GENOMIC DNA]</scope>
    <source>
        <strain evidence="1 2">Alberta</strain>
        <tissue evidence="1">Whole body</tissue>
    </source>
</reference>
<name>A0A232FJY2_9HYME</name>
<evidence type="ECO:0000313" key="1">
    <source>
        <dbReference type="EMBL" id="OXU30893.1"/>
    </source>
</evidence>
<keyword evidence="2" id="KW-1185">Reference proteome</keyword>
<sequence>MVSKIELLTKVKSLGDFDLFIIIMHVNKFIINKIADCKTTVISKKVKSKIVSKLISIKSKYFLKVLLSSHMFLLLPKLTIW</sequence>